<dbReference type="Pfam" id="PF09424">
    <property type="entry name" value="YqeY"/>
    <property type="match status" value="1"/>
</dbReference>
<proteinExistence type="predicted"/>
<dbReference type="InterPro" id="IPR019004">
    <property type="entry name" value="YqeY/Aim41"/>
</dbReference>
<dbReference type="InterPro" id="IPR003789">
    <property type="entry name" value="Asn/Gln_tRNA_amidoTrase-B-like"/>
</dbReference>
<dbReference type="InterPro" id="IPR023168">
    <property type="entry name" value="GatB_Yqey_C_2"/>
</dbReference>
<dbReference type="InterPro" id="IPR042184">
    <property type="entry name" value="YqeY/Aim41_N"/>
</dbReference>
<keyword evidence="2" id="KW-1185">Reference proteome</keyword>
<dbReference type="Gene3D" id="1.10.1510.10">
    <property type="entry name" value="Uncharacterised protein YqeY/AIM41 PF09424, N-terminal domain"/>
    <property type="match status" value="1"/>
</dbReference>
<dbReference type="PANTHER" id="PTHR28055:SF1">
    <property type="entry name" value="ALTERED INHERITANCE OF MITOCHONDRIA PROTEIN 41, MITOCHONDRIAL"/>
    <property type="match status" value="1"/>
</dbReference>
<accession>A0ABV7WP51</accession>
<organism evidence="1 2">
    <name type="scientific">Reinekea marina</name>
    <dbReference type="NCBI Taxonomy" id="1310421"/>
    <lineage>
        <taxon>Bacteria</taxon>
        <taxon>Pseudomonadati</taxon>
        <taxon>Pseudomonadota</taxon>
        <taxon>Gammaproteobacteria</taxon>
        <taxon>Oceanospirillales</taxon>
        <taxon>Saccharospirillaceae</taxon>
        <taxon>Reinekea</taxon>
    </lineage>
</organism>
<name>A0ABV7WP51_9GAMM</name>
<dbReference type="Proteomes" id="UP001595710">
    <property type="component" value="Unassembled WGS sequence"/>
</dbReference>
<protein>
    <submittedName>
        <fullName evidence="1">GatB/YqeY domain-containing protein</fullName>
    </submittedName>
</protein>
<dbReference type="PANTHER" id="PTHR28055">
    <property type="entry name" value="ALTERED INHERITANCE OF MITOCHONDRIA PROTEIN 41, MITOCHONDRIAL"/>
    <property type="match status" value="1"/>
</dbReference>
<dbReference type="SUPFAM" id="SSF89095">
    <property type="entry name" value="GatB/YqeY motif"/>
    <property type="match status" value="1"/>
</dbReference>
<gene>
    <name evidence="1" type="ORF">ACFOND_03690</name>
</gene>
<evidence type="ECO:0000313" key="1">
    <source>
        <dbReference type="EMBL" id="MFC3700732.1"/>
    </source>
</evidence>
<evidence type="ECO:0000313" key="2">
    <source>
        <dbReference type="Proteomes" id="UP001595710"/>
    </source>
</evidence>
<dbReference type="EMBL" id="JBHRYN010000006">
    <property type="protein sequence ID" value="MFC3700732.1"/>
    <property type="molecule type" value="Genomic_DNA"/>
</dbReference>
<dbReference type="Gene3D" id="1.10.10.410">
    <property type="match status" value="1"/>
</dbReference>
<reference evidence="2" key="1">
    <citation type="journal article" date="2019" name="Int. J. Syst. Evol. Microbiol.">
        <title>The Global Catalogue of Microorganisms (GCM) 10K type strain sequencing project: providing services to taxonomists for standard genome sequencing and annotation.</title>
        <authorList>
            <consortium name="The Broad Institute Genomics Platform"/>
            <consortium name="The Broad Institute Genome Sequencing Center for Infectious Disease"/>
            <person name="Wu L."/>
            <person name="Ma J."/>
        </authorList>
    </citation>
    <scope>NUCLEOTIDE SEQUENCE [LARGE SCALE GENOMIC DNA]</scope>
    <source>
        <strain evidence="2">CECT 8288</strain>
    </source>
</reference>
<comment type="caution">
    <text evidence="1">The sequence shown here is derived from an EMBL/GenBank/DDBJ whole genome shotgun (WGS) entry which is preliminary data.</text>
</comment>
<dbReference type="RefSeq" id="WP_290281075.1">
    <property type="nucleotide sequence ID" value="NZ_JAUFQI010000001.1"/>
</dbReference>
<sequence>MSELKQRLNQAMKDAMRAKDKPRLGTIRLILAELKRIEVDEQIEINDSRVLAVLDKMNKQRRDSIAQFKAADRDDLAAIELNEQEVISTFLPAAMTANEIADLVKEAMTATNATSMADMGKVMGYIKPKAQGRADIGEVSKLIKKALT</sequence>